<keyword evidence="3" id="KW-1185">Reference proteome</keyword>
<evidence type="ECO:0000256" key="1">
    <source>
        <dbReference type="SAM" id="Phobius"/>
    </source>
</evidence>
<gene>
    <name evidence="2" type="ORF">CRYO30217_03360</name>
</gene>
<dbReference type="KEGG" id="ptan:CRYO30217_03360"/>
<protein>
    <submittedName>
        <fullName evidence="2">Uncharacterized protein</fullName>
    </submittedName>
</protein>
<dbReference type="AlphaFoldDB" id="A0A916JR80"/>
<dbReference type="Proteomes" id="UP000683507">
    <property type="component" value="Chromosome"/>
</dbReference>
<proteinExistence type="predicted"/>
<feature type="transmembrane region" description="Helical" evidence="1">
    <location>
        <begin position="30"/>
        <end position="47"/>
    </location>
</feature>
<dbReference type="RefSeq" id="WP_258543540.1">
    <property type="nucleotide sequence ID" value="NZ_OU015584.1"/>
</dbReference>
<organism evidence="2 3">
    <name type="scientific">Parvicella tangerina</name>
    <dbReference type="NCBI Taxonomy" id="2829795"/>
    <lineage>
        <taxon>Bacteria</taxon>
        <taxon>Pseudomonadati</taxon>
        <taxon>Bacteroidota</taxon>
        <taxon>Flavobacteriia</taxon>
        <taxon>Flavobacteriales</taxon>
        <taxon>Parvicellaceae</taxon>
        <taxon>Parvicella</taxon>
    </lineage>
</organism>
<name>A0A916JR80_9FLAO</name>
<sequence>MKNKIRIILLVFGALAGGYLVDKNMKIKFPFFTIAFPLAAGAMSWRINADMKDDDQDE</sequence>
<keyword evidence="1" id="KW-0812">Transmembrane</keyword>
<evidence type="ECO:0000313" key="3">
    <source>
        <dbReference type="Proteomes" id="UP000683507"/>
    </source>
</evidence>
<accession>A0A916JR80</accession>
<keyword evidence="1" id="KW-0472">Membrane</keyword>
<dbReference type="EMBL" id="OU015584">
    <property type="protein sequence ID" value="CAG5086990.1"/>
    <property type="molecule type" value="Genomic_DNA"/>
</dbReference>
<keyword evidence="1" id="KW-1133">Transmembrane helix</keyword>
<reference evidence="2" key="1">
    <citation type="submission" date="2021-04" db="EMBL/GenBank/DDBJ databases">
        <authorList>
            <person name="Rodrigo-Torres L."/>
            <person name="Arahal R. D."/>
            <person name="Lucena T."/>
        </authorList>
    </citation>
    <scope>NUCLEOTIDE SEQUENCE</scope>
    <source>
        <strain evidence="2">AS29M-1</strain>
    </source>
</reference>
<evidence type="ECO:0000313" key="2">
    <source>
        <dbReference type="EMBL" id="CAG5086990.1"/>
    </source>
</evidence>